<organism evidence="1 2">
    <name type="scientific">Amycolatopsis dendrobii</name>
    <dbReference type="NCBI Taxonomy" id="2760662"/>
    <lineage>
        <taxon>Bacteria</taxon>
        <taxon>Bacillati</taxon>
        <taxon>Actinomycetota</taxon>
        <taxon>Actinomycetes</taxon>
        <taxon>Pseudonocardiales</taxon>
        <taxon>Pseudonocardiaceae</taxon>
        <taxon>Amycolatopsis</taxon>
    </lineage>
</organism>
<comment type="caution">
    <text evidence="1">The sequence shown here is derived from an EMBL/GenBank/DDBJ whole genome shotgun (WGS) entry which is preliminary data.</text>
</comment>
<dbReference type="RefSeq" id="WP_182894831.1">
    <property type="nucleotide sequence ID" value="NZ_JACGZW010000012.1"/>
</dbReference>
<protein>
    <submittedName>
        <fullName evidence="1">Uncharacterized protein</fullName>
    </submittedName>
</protein>
<keyword evidence="2" id="KW-1185">Reference proteome</keyword>
<reference evidence="1 2" key="1">
    <citation type="submission" date="2020-08" db="EMBL/GenBank/DDBJ databases">
        <title>Amycolatopsis sp. nov. DR6-1 isolated from Dendrobium heterocarpum.</title>
        <authorList>
            <person name="Tedsree N."/>
            <person name="Kuncharoen N."/>
            <person name="Likhitwitayawuid K."/>
            <person name="Tanasupawat S."/>
        </authorList>
    </citation>
    <scope>NUCLEOTIDE SEQUENCE [LARGE SCALE GENOMIC DNA]</scope>
    <source>
        <strain evidence="1 2">DR6-1</strain>
    </source>
</reference>
<sequence length="80" mass="8447">MASKRITIGTQMWKVDADRAASVETTLEAAMTEGKAVRLTLLTGDDKPVTVLFNGKTAPLAVIDDGTVPRPTEISGSQDS</sequence>
<dbReference type="Proteomes" id="UP000526734">
    <property type="component" value="Unassembled WGS sequence"/>
</dbReference>
<evidence type="ECO:0000313" key="2">
    <source>
        <dbReference type="Proteomes" id="UP000526734"/>
    </source>
</evidence>
<evidence type="ECO:0000313" key="1">
    <source>
        <dbReference type="EMBL" id="MBB1158062.1"/>
    </source>
</evidence>
<dbReference type="EMBL" id="JACGZW010000012">
    <property type="protein sequence ID" value="MBB1158062.1"/>
    <property type="molecule type" value="Genomic_DNA"/>
</dbReference>
<dbReference type="AlphaFoldDB" id="A0A7W3W483"/>
<gene>
    <name evidence="1" type="ORF">H4281_33360</name>
</gene>
<proteinExistence type="predicted"/>
<accession>A0A7W3W483</accession>
<name>A0A7W3W483_9PSEU</name>